<protein>
    <recommendedName>
        <fullName evidence="8">Magnesium transport protein CorA</fullName>
    </recommendedName>
</protein>
<keyword evidence="5 8" id="KW-0812">Transmembrane</keyword>
<comment type="subcellular location">
    <subcellularLocation>
        <location evidence="1">Cell membrane</location>
        <topology evidence="1">Multi-pass membrane protein</topology>
    </subcellularLocation>
    <subcellularLocation>
        <location evidence="8">Membrane</location>
        <topology evidence="8">Multi-pass membrane protein</topology>
    </subcellularLocation>
</comment>
<evidence type="ECO:0000313" key="9">
    <source>
        <dbReference type="EMBL" id="MFB3168071.1"/>
    </source>
</evidence>
<dbReference type="Pfam" id="PF01544">
    <property type="entry name" value="CorA"/>
    <property type="match status" value="1"/>
</dbReference>
<keyword evidence="10" id="KW-1185">Reference proteome</keyword>
<evidence type="ECO:0000256" key="6">
    <source>
        <dbReference type="ARBA" id="ARBA00022989"/>
    </source>
</evidence>
<comment type="similarity">
    <text evidence="2 8">Belongs to the CorA metal ion transporter (MIT) (TC 1.A.35) family.</text>
</comment>
<comment type="function">
    <text evidence="8">Mediates influx of magnesium ions.</text>
</comment>
<keyword evidence="8" id="KW-0406">Ion transport</keyword>
<reference evidence="9 10" key="1">
    <citation type="submission" date="2024-05" db="EMBL/GenBank/DDBJ databases">
        <authorList>
            <person name="Venkateswaran K."/>
        </authorList>
    </citation>
    <scope>NUCLEOTIDE SEQUENCE [LARGE SCALE GENOMIC DNA]</scope>
    <source>
        <strain evidence="9 10">179-C4-2-HS</strain>
    </source>
</reference>
<comment type="caution">
    <text evidence="9">The sequence shown here is derived from an EMBL/GenBank/DDBJ whole genome shotgun (WGS) entry which is preliminary data.</text>
</comment>
<dbReference type="Gene3D" id="3.30.460.20">
    <property type="entry name" value="CorA soluble domain-like"/>
    <property type="match status" value="1"/>
</dbReference>
<evidence type="ECO:0000256" key="5">
    <source>
        <dbReference type="ARBA" id="ARBA00022692"/>
    </source>
</evidence>
<dbReference type="InterPro" id="IPR004488">
    <property type="entry name" value="Mg/Co-transport_prot_CorA"/>
</dbReference>
<feature type="transmembrane region" description="Helical" evidence="8">
    <location>
        <begin position="292"/>
        <end position="312"/>
    </location>
</feature>
<keyword evidence="4 8" id="KW-1003">Cell membrane</keyword>
<dbReference type="RefSeq" id="WP_306073876.1">
    <property type="nucleotide sequence ID" value="NZ_JAROBZ020000001.1"/>
</dbReference>
<sequence>MMSLIGITKDNKIEKQVSINDLNLDKYKWFWVDFSEPTDEEVQHLTETFQFHPLAIEDCLYKSPQRPKLDYYDDYTFFITHIVREVEKEIIKEELDFFVREDFIVTFHLMPSIEVSQVMGRLTTQKDIKNFTTHHVFYEILDKIVDNYFPIIYKIEDILDEIEDNTLNNPMNNLLKSLFETRYMLLNLTHTINPMRDLLYRMLNSQHLVTIIKRKEYFSDIYDHLLKLSEMTMSNREITADIRDNYLSLNSHQTNNVMKVLTIMTSIFAPLTFIAGIFGMNFKNMPELSWKYGYPFSLLLMGVIGFSLILWFKKKGWFKL</sequence>
<dbReference type="PANTHER" id="PTHR46494:SF1">
    <property type="entry name" value="CORA FAMILY METAL ION TRANSPORTER (EUROFUNG)"/>
    <property type="match status" value="1"/>
</dbReference>
<gene>
    <name evidence="8 9" type="primary">corA</name>
    <name evidence="9" type="ORF">P5G62_013220</name>
</gene>
<evidence type="ECO:0000256" key="1">
    <source>
        <dbReference type="ARBA" id="ARBA00004651"/>
    </source>
</evidence>
<dbReference type="InterPro" id="IPR045863">
    <property type="entry name" value="CorA_TM1_TM2"/>
</dbReference>
<evidence type="ECO:0000256" key="7">
    <source>
        <dbReference type="ARBA" id="ARBA00023136"/>
    </source>
</evidence>
<dbReference type="PANTHER" id="PTHR46494">
    <property type="entry name" value="CORA FAMILY METAL ION TRANSPORTER (EUROFUNG)"/>
    <property type="match status" value="1"/>
</dbReference>
<evidence type="ECO:0000256" key="8">
    <source>
        <dbReference type="RuleBase" id="RU362010"/>
    </source>
</evidence>
<keyword evidence="8" id="KW-0460">Magnesium</keyword>
<accession>A0ABV4YU52</accession>
<evidence type="ECO:0000256" key="4">
    <source>
        <dbReference type="ARBA" id="ARBA00022475"/>
    </source>
</evidence>
<dbReference type="InterPro" id="IPR045861">
    <property type="entry name" value="CorA_cytoplasmic_dom"/>
</dbReference>
<dbReference type="InterPro" id="IPR002523">
    <property type="entry name" value="MgTranspt_CorA/ZnTranspt_ZntB"/>
</dbReference>
<keyword evidence="6 8" id="KW-1133">Transmembrane helix</keyword>
<evidence type="ECO:0000313" key="10">
    <source>
        <dbReference type="Proteomes" id="UP001241748"/>
    </source>
</evidence>
<keyword evidence="7 8" id="KW-0472">Membrane</keyword>
<proteinExistence type="inferred from homology"/>
<feature type="transmembrane region" description="Helical" evidence="8">
    <location>
        <begin position="260"/>
        <end position="280"/>
    </location>
</feature>
<dbReference type="NCBIfam" id="TIGR00383">
    <property type="entry name" value="corA"/>
    <property type="match status" value="1"/>
</dbReference>
<dbReference type="CDD" id="cd12831">
    <property type="entry name" value="TmCorA-like_u2"/>
    <property type="match status" value="1"/>
</dbReference>
<dbReference type="SUPFAM" id="SSF144083">
    <property type="entry name" value="Magnesium transport protein CorA, transmembrane region"/>
    <property type="match status" value="1"/>
</dbReference>
<organism evidence="9 10">
    <name type="scientific">Neobacillus driksii</name>
    <dbReference type="NCBI Taxonomy" id="3035913"/>
    <lineage>
        <taxon>Bacteria</taxon>
        <taxon>Bacillati</taxon>
        <taxon>Bacillota</taxon>
        <taxon>Bacilli</taxon>
        <taxon>Bacillales</taxon>
        <taxon>Bacillaceae</taxon>
        <taxon>Neobacillus</taxon>
    </lineage>
</organism>
<evidence type="ECO:0000256" key="3">
    <source>
        <dbReference type="ARBA" id="ARBA00022448"/>
    </source>
</evidence>
<name>A0ABV4YU52_9BACI</name>
<dbReference type="Gene3D" id="1.20.58.340">
    <property type="entry name" value="Magnesium transport protein CorA, transmembrane region"/>
    <property type="match status" value="2"/>
</dbReference>
<keyword evidence="3 8" id="KW-0813">Transport</keyword>
<dbReference type="SUPFAM" id="SSF143865">
    <property type="entry name" value="CorA soluble domain-like"/>
    <property type="match status" value="1"/>
</dbReference>
<dbReference type="Proteomes" id="UP001241748">
    <property type="component" value="Unassembled WGS sequence"/>
</dbReference>
<dbReference type="EMBL" id="JAROBZ020000001">
    <property type="protein sequence ID" value="MFB3168071.1"/>
    <property type="molecule type" value="Genomic_DNA"/>
</dbReference>
<evidence type="ECO:0000256" key="2">
    <source>
        <dbReference type="ARBA" id="ARBA00009765"/>
    </source>
</evidence>